<feature type="non-terminal residue" evidence="1">
    <location>
        <position position="1"/>
    </location>
</feature>
<proteinExistence type="predicted"/>
<evidence type="ECO:0000313" key="1">
    <source>
        <dbReference type="EMBL" id="EFZ10916.1"/>
    </source>
</evidence>
<feature type="non-terminal residue" evidence="1">
    <location>
        <position position="53"/>
    </location>
</feature>
<dbReference type="EMBL" id="GL768987">
    <property type="protein sequence ID" value="EFZ10916.1"/>
    <property type="molecule type" value="Genomic_DNA"/>
</dbReference>
<organism>
    <name type="scientific">Solenopsis invicta</name>
    <name type="common">Red imported fire ant</name>
    <name type="synonym">Solenopsis wagneri</name>
    <dbReference type="NCBI Taxonomy" id="13686"/>
    <lineage>
        <taxon>Eukaryota</taxon>
        <taxon>Metazoa</taxon>
        <taxon>Ecdysozoa</taxon>
        <taxon>Arthropoda</taxon>
        <taxon>Hexapoda</taxon>
        <taxon>Insecta</taxon>
        <taxon>Pterygota</taxon>
        <taxon>Neoptera</taxon>
        <taxon>Endopterygota</taxon>
        <taxon>Hymenoptera</taxon>
        <taxon>Apocrita</taxon>
        <taxon>Aculeata</taxon>
        <taxon>Formicoidea</taxon>
        <taxon>Formicidae</taxon>
        <taxon>Myrmicinae</taxon>
        <taxon>Solenopsis</taxon>
    </lineage>
</organism>
<name>E9J8D2_SOLIN</name>
<sequence length="53" mass="6362">SSVRDAVWGRLVLKCFLKRKKDLLDFHHWTYYVAHRFVSVDLFSNSLATIRYC</sequence>
<reference evidence="1" key="1">
    <citation type="journal article" date="2011" name="Proc. Natl. Acad. Sci. U.S.A.">
        <title>The genome of the fire ant Solenopsis invicta.</title>
        <authorList>
            <person name="Wurm Y."/>
            <person name="Wang J."/>
            <person name="Riba-Grognuz O."/>
            <person name="Corona M."/>
            <person name="Nygaard S."/>
            <person name="Hunt B.G."/>
            <person name="Ingram K.K."/>
            <person name="Falquet L."/>
            <person name="Nipitwattanaphon M."/>
            <person name="Gotzek D."/>
            <person name="Dijkstra M.B."/>
            <person name="Oettler J."/>
            <person name="Comtesse F."/>
            <person name="Shih C.J."/>
            <person name="Wu W.J."/>
            <person name="Yang C.C."/>
            <person name="Thomas J."/>
            <person name="Beaudoing E."/>
            <person name="Pradervand S."/>
            <person name="Flegel V."/>
            <person name="Cook E.D."/>
            <person name="Fabbretti R."/>
            <person name="Stockinger H."/>
            <person name="Long L."/>
            <person name="Farmerie W.G."/>
            <person name="Oakey J."/>
            <person name="Boomsma J.J."/>
            <person name="Pamilo P."/>
            <person name="Yi S.V."/>
            <person name="Heinze J."/>
            <person name="Goodisman M.A."/>
            <person name="Farinelli L."/>
            <person name="Harshman K."/>
            <person name="Hulo N."/>
            <person name="Cerutti L."/>
            <person name="Xenarios I."/>
            <person name="Shoemaker D."/>
            <person name="Keller L."/>
        </authorList>
    </citation>
    <scope>NUCLEOTIDE SEQUENCE [LARGE SCALE GENOMIC DNA]</scope>
</reference>
<accession>E9J8D2</accession>
<gene>
    <name evidence="1" type="ORF">SINV_01177</name>
</gene>
<dbReference type="AlphaFoldDB" id="E9J8D2"/>
<dbReference type="HOGENOM" id="CLU_3074781_0_0_1"/>
<protein>
    <submittedName>
        <fullName evidence="1">Uncharacterized protein</fullName>
    </submittedName>
</protein>